<gene>
    <name evidence="1" type="ORF">UFOVP687_56</name>
</gene>
<evidence type="ECO:0000313" key="1">
    <source>
        <dbReference type="EMBL" id="CAB4158009.1"/>
    </source>
</evidence>
<organism evidence="1">
    <name type="scientific">uncultured Caudovirales phage</name>
    <dbReference type="NCBI Taxonomy" id="2100421"/>
    <lineage>
        <taxon>Viruses</taxon>
        <taxon>Duplodnaviria</taxon>
        <taxon>Heunggongvirae</taxon>
        <taxon>Uroviricota</taxon>
        <taxon>Caudoviricetes</taxon>
        <taxon>Peduoviridae</taxon>
        <taxon>Maltschvirus</taxon>
        <taxon>Maltschvirus maltsch</taxon>
    </lineage>
</organism>
<accession>A0A6J5NFM5</accession>
<dbReference type="EMBL" id="LR796665">
    <property type="protein sequence ID" value="CAB4158009.1"/>
    <property type="molecule type" value="Genomic_DNA"/>
</dbReference>
<proteinExistence type="predicted"/>
<reference evidence="1" key="1">
    <citation type="submission" date="2020-04" db="EMBL/GenBank/DDBJ databases">
        <authorList>
            <person name="Chiriac C."/>
            <person name="Salcher M."/>
            <person name="Ghai R."/>
            <person name="Kavagutti S V."/>
        </authorList>
    </citation>
    <scope>NUCLEOTIDE SEQUENCE</scope>
</reference>
<protein>
    <submittedName>
        <fullName evidence="1">Uncharacterized protein</fullName>
    </submittedName>
</protein>
<name>A0A6J5NFM5_9CAUD</name>
<sequence length="130" mass="15235">MLDVIPKKELIRMVKAFMADKNRGIPLELFAELCGVDKTTLYNVFDHEKYPLTEHIQRRVSKGYDAWRNGEIAVMERYGKKWIEWRKVPKLRMVRGYGLTVKNGEIKLDLGIKNRLDYSGYSLDDKLKGI</sequence>